<evidence type="ECO:0000313" key="11">
    <source>
        <dbReference type="Proteomes" id="UP001596002"/>
    </source>
</evidence>
<dbReference type="InterPro" id="IPR034466">
    <property type="entry name" value="Methyltransferase_Class_B"/>
</dbReference>
<reference evidence="11" key="1">
    <citation type="journal article" date="2019" name="Int. J. Syst. Evol. Microbiol.">
        <title>The Global Catalogue of Microorganisms (GCM) 10K type strain sequencing project: providing services to taxonomists for standard genome sequencing and annotation.</title>
        <authorList>
            <consortium name="The Broad Institute Genomics Platform"/>
            <consortium name="The Broad Institute Genome Sequencing Center for Infectious Disease"/>
            <person name="Wu L."/>
            <person name="Ma J."/>
        </authorList>
    </citation>
    <scope>NUCLEOTIDE SEQUENCE [LARGE SCALE GENOMIC DNA]</scope>
    <source>
        <strain evidence="11">WYCCWR 12678</strain>
    </source>
</reference>
<keyword evidence="3" id="KW-0808">Transferase</keyword>
<feature type="domain" description="B12-binding" evidence="8">
    <location>
        <begin position="63"/>
        <end position="149"/>
    </location>
</feature>
<dbReference type="EMBL" id="JBHSHC010000157">
    <property type="protein sequence ID" value="MFC4770265.1"/>
    <property type="molecule type" value="Genomic_DNA"/>
</dbReference>
<dbReference type="Pfam" id="PF04055">
    <property type="entry name" value="Radical_SAM"/>
    <property type="match status" value="1"/>
</dbReference>
<gene>
    <name evidence="10" type="ORF">ACFO8Q_23595</name>
</gene>
<accession>A0ABV9Q875</accession>
<evidence type="ECO:0000256" key="1">
    <source>
        <dbReference type="ARBA" id="ARBA00001966"/>
    </source>
</evidence>
<evidence type="ECO:0000256" key="2">
    <source>
        <dbReference type="ARBA" id="ARBA00022603"/>
    </source>
</evidence>
<name>A0ABV9Q875_9BACL</name>
<evidence type="ECO:0000256" key="4">
    <source>
        <dbReference type="ARBA" id="ARBA00022691"/>
    </source>
</evidence>
<dbReference type="PANTHER" id="PTHR43409">
    <property type="entry name" value="ANAEROBIC MAGNESIUM-PROTOPORPHYRIN IX MONOMETHYL ESTER CYCLASE-RELATED"/>
    <property type="match status" value="1"/>
</dbReference>
<dbReference type="SMART" id="SM00729">
    <property type="entry name" value="Elp3"/>
    <property type="match status" value="1"/>
</dbReference>
<keyword evidence="4" id="KW-0949">S-adenosyl-L-methionine</keyword>
<proteinExistence type="predicted"/>
<protein>
    <submittedName>
        <fullName evidence="10">B12-binding domain-containing radical SAM protein</fullName>
    </submittedName>
</protein>
<dbReference type="PANTHER" id="PTHR43409:SF7">
    <property type="entry name" value="BLL1977 PROTEIN"/>
    <property type="match status" value="1"/>
</dbReference>
<evidence type="ECO:0000256" key="5">
    <source>
        <dbReference type="ARBA" id="ARBA00022723"/>
    </source>
</evidence>
<dbReference type="Gene3D" id="3.40.50.280">
    <property type="entry name" value="Cobalamin-binding domain"/>
    <property type="match status" value="1"/>
</dbReference>
<keyword evidence="7" id="KW-0411">Iron-sulfur</keyword>
<dbReference type="Pfam" id="PF02310">
    <property type="entry name" value="B12-binding"/>
    <property type="match status" value="1"/>
</dbReference>
<sequence>MNRRHNHLLLVGEIMEKKFKVELITAESEASRFVRHRRLIRFPQLTMPMLAAYTPPNWEVTHTDEIVQQVNFDKKIDVVGITANTPAAPHAYRLAAEFRKRGVTVVIGGPHATLLPQEVQRYADAVVVGEGELVWPQLLADYEKGELRPLYSSCQLPDLQDMPRPRWDLIKGRVYGKGVTIATRGCPYACEYCTIPAMYQRKMRYRPISSIVEELRHMPGRALIFWDDNIGANRAYAKELFKAITPFKRWWTSQTTSDAAFDDEFMELAAKSGCKALFLGLETISQQSLNSANKQHNNVEKYKEILRRFHYYGIAVQAGTVFGFDHDDRSIFRTTVEFYREIGLDSATISVLIPFPNTPLFRKLEAEGRILSYDWEKYNGKKDVVYQPALMSPEELLMGMEWAARQFYSVPSIVERMWKSRTGLWWNLIRNLGYHLALRNFGNVGYNPELPANGNPVKQARTP</sequence>
<dbReference type="InterPro" id="IPR023404">
    <property type="entry name" value="rSAM_horseshoe"/>
</dbReference>
<dbReference type="Proteomes" id="UP001596002">
    <property type="component" value="Unassembled WGS sequence"/>
</dbReference>
<dbReference type="SFLD" id="SFLDS00029">
    <property type="entry name" value="Radical_SAM"/>
    <property type="match status" value="1"/>
</dbReference>
<dbReference type="CDD" id="cd01335">
    <property type="entry name" value="Radical_SAM"/>
    <property type="match status" value="1"/>
</dbReference>
<dbReference type="InterPro" id="IPR006638">
    <property type="entry name" value="Elp3/MiaA/NifB-like_rSAM"/>
</dbReference>
<dbReference type="SUPFAM" id="SSF102114">
    <property type="entry name" value="Radical SAM enzymes"/>
    <property type="match status" value="1"/>
</dbReference>
<comment type="caution">
    <text evidence="10">The sequence shown here is derived from an EMBL/GenBank/DDBJ whole genome shotgun (WGS) entry which is preliminary data.</text>
</comment>
<dbReference type="InterPro" id="IPR007197">
    <property type="entry name" value="rSAM"/>
</dbReference>
<dbReference type="CDD" id="cd02068">
    <property type="entry name" value="radical_SAM_B12_BD"/>
    <property type="match status" value="1"/>
</dbReference>
<dbReference type="InterPro" id="IPR006158">
    <property type="entry name" value="Cobalamin-bd"/>
</dbReference>
<dbReference type="SFLD" id="SFLDG01082">
    <property type="entry name" value="B12-binding_domain_containing"/>
    <property type="match status" value="1"/>
</dbReference>
<feature type="domain" description="Radical SAM core" evidence="9">
    <location>
        <begin position="171"/>
        <end position="395"/>
    </location>
</feature>
<dbReference type="InterPro" id="IPR051198">
    <property type="entry name" value="BchE-like"/>
</dbReference>
<dbReference type="Gene3D" id="3.80.30.20">
    <property type="entry name" value="tm_1862 like domain"/>
    <property type="match status" value="1"/>
</dbReference>
<dbReference type="PROSITE" id="PS51332">
    <property type="entry name" value="B12_BINDING"/>
    <property type="match status" value="1"/>
</dbReference>
<evidence type="ECO:0000256" key="3">
    <source>
        <dbReference type="ARBA" id="ARBA00022679"/>
    </source>
</evidence>
<evidence type="ECO:0000256" key="6">
    <source>
        <dbReference type="ARBA" id="ARBA00023004"/>
    </source>
</evidence>
<comment type="cofactor">
    <cofactor evidence="1">
        <name>[4Fe-4S] cluster</name>
        <dbReference type="ChEBI" id="CHEBI:49883"/>
    </cofactor>
</comment>
<keyword evidence="5" id="KW-0479">Metal-binding</keyword>
<organism evidence="10 11">
    <name type="scientific">Effusibacillus consociatus</name>
    <dbReference type="NCBI Taxonomy" id="1117041"/>
    <lineage>
        <taxon>Bacteria</taxon>
        <taxon>Bacillati</taxon>
        <taxon>Bacillota</taxon>
        <taxon>Bacilli</taxon>
        <taxon>Bacillales</taxon>
        <taxon>Alicyclobacillaceae</taxon>
        <taxon>Effusibacillus</taxon>
    </lineage>
</organism>
<dbReference type="InterPro" id="IPR058240">
    <property type="entry name" value="rSAM_sf"/>
</dbReference>
<evidence type="ECO:0000313" key="10">
    <source>
        <dbReference type="EMBL" id="MFC4770265.1"/>
    </source>
</evidence>
<evidence type="ECO:0000256" key="7">
    <source>
        <dbReference type="ARBA" id="ARBA00023014"/>
    </source>
</evidence>
<keyword evidence="2" id="KW-0489">Methyltransferase</keyword>
<dbReference type="SFLD" id="SFLDG01123">
    <property type="entry name" value="methyltransferase_(Class_B)"/>
    <property type="match status" value="1"/>
</dbReference>
<evidence type="ECO:0000259" key="9">
    <source>
        <dbReference type="PROSITE" id="PS51918"/>
    </source>
</evidence>
<keyword evidence="11" id="KW-1185">Reference proteome</keyword>
<evidence type="ECO:0000259" key="8">
    <source>
        <dbReference type="PROSITE" id="PS51332"/>
    </source>
</evidence>
<dbReference type="PROSITE" id="PS51918">
    <property type="entry name" value="RADICAL_SAM"/>
    <property type="match status" value="1"/>
</dbReference>
<keyword evidence="6" id="KW-0408">Iron</keyword>